<dbReference type="HOGENOM" id="CLU_103024_1_0_1"/>
<dbReference type="Proteomes" id="UP000015241">
    <property type="component" value="Unassembled WGS sequence"/>
</dbReference>
<keyword evidence="4" id="KW-1185">Reference proteome</keyword>
<protein>
    <submittedName>
        <fullName evidence="3">Uncharacterized protein</fullName>
    </submittedName>
</protein>
<accession>S8DVY1</accession>
<dbReference type="OrthoDB" id="3199651at2759"/>
<keyword evidence="2" id="KW-0472">Membrane</keyword>
<feature type="compositionally biased region" description="Polar residues" evidence="1">
    <location>
        <begin position="85"/>
        <end position="108"/>
    </location>
</feature>
<feature type="compositionally biased region" description="Polar residues" evidence="1">
    <location>
        <begin position="1"/>
        <end position="16"/>
    </location>
</feature>
<dbReference type="AlphaFoldDB" id="S8DVY1"/>
<feature type="region of interest" description="Disordered" evidence="1">
    <location>
        <begin position="1"/>
        <end position="30"/>
    </location>
</feature>
<evidence type="ECO:0000313" key="3">
    <source>
        <dbReference type="EMBL" id="EPS96772.1"/>
    </source>
</evidence>
<sequence length="203" mass="21359">MSSNISGKSAVENTATDLPPQRDRKGLRSVSPPLSNVPLSRFNYIFSLLAVAIAAFYVWRIMQWKTEVGGWWNLALGKQSTQLQTRDADTGAQTNEGANAQWLGSSGDSGEVERRIDQLAVALGIPSKDLANAIAGAVKNYVPPASLSSVAAHETGEAVKWMLNPSGASSAEAQSAPASTASRGLRAMESAFEAAIGMDEPPA</sequence>
<evidence type="ECO:0000256" key="1">
    <source>
        <dbReference type="SAM" id="MobiDB-lite"/>
    </source>
</evidence>
<gene>
    <name evidence="3" type="ORF">FOMPIDRAFT_1129850</name>
</gene>
<dbReference type="eggNOG" id="ENOG502SGPF">
    <property type="taxonomic scope" value="Eukaryota"/>
</dbReference>
<organism evidence="3 4">
    <name type="scientific">Fomitopsis schrenkii</name>
    <name type="common">Brown rot fungus</name>
    <dbReference type="NCBI Taxonomy" id="2126942"/>
    <lineage>
        <taxon>Eukaryota</taxon>
        <taxon>Fungi</taxon>
        <taxon>Dikarya</taxon>
        <taxon>Basidiomycota</taxon>
        <taxon>Agaricomycotina</taxon>
        <taxon>Agaricomycetes</taxon>
        <taxon>Polyporales</taxon>
        <taxon>Fomitopsis</taxon>
    </lineage>
</organism>
<feature type="transmembrane region" description="Helical" evidence="2">
    <location>
        <begin position="42"/>
        <end position="59"/>
    </location>
</feature>
<feature type="region of interest" description="Disordered" evidence="1">
    <location>
        <begin position="85"/>
        <end position="109"/>
    </location>
</feature>
<evidence type="ECO:0000313" key="4">
    <source>
        <dbReference type="Proteomes" id="UP000015241"/>
    </source>
</evidence>
<proteinExistence type="predicted"/>
<dbReference type="EMBL" id="KE504184">
    <property type="protein sequence ID" value="EPS96772.1"/>
    <property type="molecule type" value="Genomic_DNA"/>
</dbReference>
<name>S8DVY1_FOMSC</name>
<dbReference type="STRING" id="743788.S8DVY1"/>
<reference evidence="3 4" key="1">
    <citation type="journal article" date="2012" name="Science">
        <title>The Paleozoic origin of enzymatic lignin decomposition reconstructed from 31 fungal genomes.</title>
        <authorList>
            <person name="Floudas D."/>
            <person name="Binder M."/>
            <person name="Riley R."/>
            <person name="Barry K."/>
            <person name="Blanchette R.A."/>
            <person name="Henrissat B."/>
            <person name="Martinez A.T."/>
            <person name="Otillar R."/>
            <person name="Spatafora J.W."/>
            <person name="Yadav J.S."/>
            <person name="Aerts A."/>
            <person name="Benoit I."/>
            <person name="Boyd A."/>
            <person name="Carlson A."/>
            <person name="Copeland A."/>
            <person name="Coutinho P.M."/>
            <person name="de Vries R.P."/>
            <person name="Ferreira P."/>
            <person name="Findley K."/>
            <person name="Foster B."/>
            <person name="Gaskell J."/>
            <person name="Glotzer D."/>
            <person name="Gorecki P."/>
            <person name="Heitman J."/>
            <person name="Hesse C."/>
            <person name="Hori C."/>
            <person name="Igarashi K."/>
            <person name="Jurgens J.A."/>
            <person name="Kallen N."/>
            <person name="Kersten P."/>
            <person name="Kohler A."/>
            <person name="Kuees U."/>
            <person name="Kumar T.K.A."/>
            <person name="Kuo A."/>
            <person name="LaButti K."/>
            <person name="Larrondo L.F."/>
            <person name="Lindquist E."/>
            <person name="Ling A."/>
            <person name="Lombard V."/>
            <person name="Lucas S."/>
            <person name="Lundell T."/>
            <person name="Martin R."/>
            <person name="McLaughlin D.J."/>
            <person name="Morgenstern I."/>
            <person name="Morin E."/>
            <person name="Murat C."/>
            <person name="Nagy L.G."/>
            <person name="Nolan M."/>
            <person name="Ohm R.A."/>
            <person name="Patyshakuliyeva A."/>
            <person name="Rokas A."/>
            <person name="Ruiz-Duenas F.J."/>
            <person name="Sabat G."/>
            <person name="Salamov A."/>
            <person name="Samejima M."/>
            <person name="Schmutz J."/>
            <person name="Slot J.C."/>
            <person name="St John F."/>
            <person name="Stenlid J."/>
            <person name="Sun H."/>
            <person name="Sun S."/>
            <person name="Syed K."/>
            <person name="Tsang A."/>
            <person name="Wiebenga A."/>
            <person name="Young D."/>
            <person name="Pisabarro A."/>
            <person name="Eastwood D.C."/>
            <person name="Martin F."/>
            <person name="Cullen D."/>
            <person name="Grigoriev I.V."/>
            <person name="Hibbett D.S."/>
        </authorList>
    </citation>
    <scope>NUCLEOTIDE SEQUENCE</scope>
    <source>
        <strain evidence="4">FP-58527</strain>
    </source>
</reference>
<evidence type="ECO:0000256" key="2">
    <source>
        <dbReference type="SAM" id="Phobius"/>
    </source>
</evidence>
<keyword evidence="2" id="KW-1133">Transmembrane helix</keyword>
<dbReference type="InParanoid" id="S8DVY1"/>
<keyword evidence="2" id="KW-0812">Transmembrane</keyword>